<dbReference type="RefSeq" id="WP_146415684.1">
    <property type="nucleotide sequence ID" value="NZ_SJPZ01000002.1"/>
</dbReference>
<dbReference type="EC" id="1.1.1.-" evidence="5"/>
<dbReference type="Gene3D" id="3.90.180.10">
    <property type="entry name" value="Medium-chain alcohol dehydrogenases, catalytic domain"/>
    <property type="match status" value="1"/>
</dbReference>
<evidence type="ECO:0000259" key="4">
    <source>
        <dbReference type="SMART" id="SM00829"/>
    </source>
</evidence>
<dbReference type="InterPro" id="IPR050129">
    <property type="entry name" value="Zn_alcohol_dh"/>
</dbReference>
<dbReference type="PANTHER" id="PTHR43401">
    <property type="entry name" value="L-THREONINE 3-DEHYDROGENASE"/>
    <property type="match status" value="1"/>
</dbReference>
<evidence type="ECO:0000256" key="1">
    <source>
        <dbReference type="ARBA" id="ARBA00022723"/>
    </source>
</evidence>
<evidence type="ECO:0000256" key="3">
    <source>
        <dbReference type="ARBA" id="ARBA00023002"/>
    </source>
</evidence>
<dbReference type="OrthoDB" id="239596at2"/>
<dbReference type="AlphaFoldDB" id="A0A5C6FLR5"/>
<sequence length="341" mass="37233">MKALQLSEPKRWEIVDIQAPGKPGPGEAVVKIHRVGVCGTDLGGYLGKFPFFSYPRIPGHELGVEVVAVGEGVKNVSVGQFCAVEPYINCQQCYSCRRGFTNCCEHHQTLGVMCDGGLAEQMTLPARKLHPSGNLTMDQAALVETLAIGCHAVDRSKLQGKENILILGAGPIGLSALEFAKLTGARVIIADLVESRLEFVRQRMGVQDTVQIKGDDSDIEAIRDLTDGQFADVVIDATGHNGSMVRSMEFAAFAGRVVYVGITQQNLDFPHAAFFHRRELNLMASRNALSPDFPRIIRLIDAGIIDTQPWITHHASFNEVPDVFESWTRPETGVIKAVIEV</sequence>
<dbReference type="InterPro" id="IPR013154">
    <property type="entry name" value="ADH-like_N"/>
</dbReference>
<dbReference type="GO" id="GO:0046872">
    <property type="term" value="F:metal ion binding"/>
    <property type="evidence" value="ECO:0007669"/>
    <property type="project" value="UniProtKB-KW"/>
</dbReference>
<evidence type="ECO:0000313" key="5">
    <source>
        <dbReference type="EMBL" id="TWU62987.1"/>
    </source>
</evidence>
<dbReference type="Pfam" id="PF08240">
    <property type="entry name" value="ADH_N"/>
    <property type="match status" value="1"/>
</dbReference>
<dbReference type="Pfam" id="PF00107">
    <property type="entry name" value="ADH_zinc_N"/>
    <property type="match status" value="1"/>
</dbReference>
<dbReference type="Gene3D" id="3.40.50.720">
    <property type="entry name" value="NAD(P)-binding Rossmann-like Domain"/>
    <property type="match status" value="1"/>
</dbReference>
<dbReference type="SUPFAM" id="SSF51735">
    <property type="entry name" value="NAD(P)-binding Rossmann-fold domains"/>
    <property type="match status" value="1"/>
</dbReference>
<reference evidence="5 6" key="1">
    <citation type="submission" date="2019-02" db="EMBL/GenBank/DDBJ databases">
        <title>Deep-cultivation of Planctomycetes and their phenomic and genomic characterization uncovers novel biology.</title>
        <authorList>
            <person name="Wiegand S."/>
            <person name="Jogler M."/>
            <person name="Boedeker C."/>
            <person name="Pinto D."/>
            <person name="Vollmers J."/>
            <person name="Rivas-Marin E."/>
            <person name="Kohn T."/>
            <person name="Peeters S.H."/>
            <person name="Heuer A."/>
            <person name="Rast P."/>
            <person name="Oberbeckmann S."/>
            <person name="Bunk B."/>
            <person name="Jeske O."/>
            <person name="Meyerdierks A."/>
            <person name="Storesund J.E."/>
            <person name="Kallscheuer N."/>
            <person name="Luecker S."/>
            <person name="Lage O.M."/>
            <person name="Pohl T."/>
            <person name="Merkel B.J."/>
            <person name="Hornburger P."/>
            <person name="Mueller R.-W."/>
            <person name="Bruemmer F."/>
            <person name="Labrenz M."/>
            <person name="Spormann A.M."/>
            <person name="Op Den Camp H."/>
            <person name="Overmann J."/>
            <person name="Amann R."/>
            <person name="Jetten M.S.M."/>
            <person name="Mascher T."/>
            <person name="Medema M.H."/>
            <person name="Devos D.P."/>
            <person name="Kaster A.-K."/>
            <person name="Ovreas L."/>
            <person name="Rohde M."/>
            <person name="Galperin M.Y."/>
            <person name="Jogler C."/>
        </authorList>
    </citation>
    <scope>NUCLEOTIDE SEQUENCE [LARGE SCALE GENOMIC DNA]</scope>
    <source>
        <strain evidence="5 6">V7</strain>
    </source>
</reference>
<accession>A0A5C6FLR5</accession>
<keyword evidence="2" id="KW-0862">Zinc</keyword>
<dbReference type="InterPro" id="IPR011032">
    <property type="entry name" value="GroES-like_sf"/>
</dbReference>
<dbReference type="PANTHER" id="PTHR43401:SF2">
    <property type="entry name" value="L-THREONINE 3-DEHYDROGENASE"/>
    <property type="match status" value="1"/>
</dbReference>
<dbReference type="Proteomes" id="UP000316476">
    <property type="component" value="Unassembled WGS sequence"/>
</dbReference>
<gene>
    <name evidence="5" type="primary">yjjN</name>
    <name evidence="5" type="ORF">V7x_47240</name>
</gene>
<comment type="caution">
    <text evidence="5">The sequence shown here is derived from an EMBL/GenBank/DDBJ whole genome shotgun (WGS) entry which is preliminary data.</text>
</comment>
<dbReference type="InterPro" id="IPR020843">
    <property type="entry name" value="ER"/>
</dbReference>
<evidence type="ECO:0000256" key="2">
    <source>
        <dbReference type="ARBA" id="ARBA00022833"/>
    </source>
</evidence>
<proteinExistence type="predicted"/>
<dbReference type="SMART" id="SM00829">
    <property type="entry name" value="PKS_ER"/>
    <property type="match status" value="1"/>
</dbReference>
<feature type="domain" description="Enoyl reductase (ER)" evidence="4">
    <location>
        <begin position="5"/>
        <end position="339"/>
    </location>
</feature>
<dbReference type="GO" id="GO:0016491">
    <property type="term" value="F:oxidoreductase activity"/>
    <property type="evidence" value="ECO:0007669"/>
    <property type="project" value="UniProtKB-KW"/>
</dbReference>
<dbReference type="CDD" id="cd08261">
    <property type="entry name" value="Zn_ADH7"/>
    <property type="match status" value="1"/>
</dbReference>
<dbReference type="InterPro" id="IPR013149">
    <property type="entry name" value="ADH-like_C"/>
</dbReference>
<keyword evidence="3 5" id="KW-0560">Oxidoreductase</keyword>
<evidence type="ECO:0000313" key="6">
    <source>
        <dbReference type="Proteomes" id="UP000316476"/>
    </source>
</evidence>
<dbReference type="EMBL" id="SJPZ01000002">
    <property type="protein sequence ID" value="TWU62987.1"/>
    <property type="molecule type" value="Genomic_DNA"/>
</dbReference>
<organism evidence="5 6">
    <name type="scientific">Crateriforma conspicua</name>
    <dbReference type="NCBI Taxonomy" id="2527996"/>
    <lineage>
        <taxon>Bacteria</taxon>
        <taxon>Pseudomonadati</taxon>
        <taxon>Planctomycetota</taxon>
        <taxon>Planctomycetia</taxon>
        <taxon>Planctomycetales</taxon>
        <taxon>Planctomycetaceae</taxon>
        <taxon>Crateriforma</taxon>
    </lineage>
</organism>
<dbReference type="InterPro" id="IPR036291">
    <property type="entry name" value="NAD(P)-bd_dom_sf"/>
</dbReference>
<dbReference type="SUPFAM" id="SSF50129">
    <property type="entry name" value="GroES-like"/>
    <property type="match status" value="1"/>
</dbReference>
<name>A0A5C6FLR5_9PLAN</name>
<keyword evidence="1" id="KW-0479">Metal-binding</keyword>
<protein>
    <submittedName>
        <fullName evidence="5">Putative L-galactonate oxidoreductase</fullName>
        <ecNumber evidence="5">1.1.1.-</ecNumber>
    </submittedName>
</protein>